<accession>A0A1Z3UBB4</accession>
<dbReference type="Pfam" id="PF12276">
    <property type="entry name" value="DUF3617"/>
    <property type="match status" value="1"/>
</dbReference>
<evidence type="ECO:0000313" key="2">
    <source>
        <dbReference type="Proteomes" id="UP000197050"/>
    </source>
</evidence>
<sequence length="197" mass="20744">MFRRRRRSYPDARVRTVTARETEGSRAMKATIGNTNMTWIGAAFGVAATLLITGCDAQSNATDRAANNASASAPSRSATAARRLNDGLWETVTTVNGHAMPPARNCITKATADEVNGDDASVRRGLAQANPAPRCEVQNVEIKGSQIAFDTICDGQTVHSVITYDGDRYAGEMTAAGMGVMALSAHRVGACPARQGG</sequence>
<dbReference type="KEGG" id="bvc:CEP68_12600"/>
<evidence type="ECO:0000313" key="1">
    <source>
        <dbReference type="EMBL" id="ASE40274.1"/>
    </source>
</evidence>
<name>A0A1Z3UBB4_BREVE</name>
<reference evidence="2" key="1">
    <citation type="submission" date="2017-06" db="EMBL/GenBank/DDBJ databases">
        <title>FDA dAtabase for Regulatory Grade micrObial Sequences (FDA-ARGOS): Supporting development and validation of Infectious Disease Dx tests.</title>
        <authorList>
            <person name="Minogue T."/>
            <person name="Wolcott M."/>
            <person name="Wasieloski L."/>
            <person name="Aguilar W."/>
            <person name="Moore D."/>
            <person name="Tallon L."/>
            <person name="Sadzewicz L."/>
            <person name="Sengamalay N."/>
            <person name="Ott S."/>
            <person name="Godinez A."/>
            <person name="Nagaraj S."/>
            <person name="Nadendla S."/>
            <person name="Geyer C."/>
            <person name="Sichtig H."/>
        </authorList>
    </citation>
    <scope>NUCLEOTIDE SEQUENCE [LARGE SCALE GENOMIC DNA]</scope>
    <source>
        <strain evidence="2">FDAARGOS_289</strain>
    </source>
</reference>
<organism evidence="1 2">
    <name type="scientific">Brevundimonas vesicularis</name>
    <name type="common">Pseudomonas vesicularis</name>
    <dbReference type="NCBI Taxonomy" id="41276"/>
    <lineage>
        <taxon>Bacteria</taxon>
        <taxon>Pseudomonadati</taxon>
        <taxon>Pseudomonadota</taxon>
        <taxon>Alphaproteobacteria</taxon>
        <taxon>Caulobacterales</taxon>
        <taxon>Caulobacteraceae</taxon>
        <taxon>Brevundimonas</taxon>
    </lineage>
</organism>
<dbReference type="AlphaFoldDB" id="A0A1Z3UBB4"/>
<dbReference type="Proteomes" id="UP000197050">
    <property type="component" value="Chromosome"/>
</dbReference>
<dbReference type="InterPro" id="IPR022061">
    <property type="entry name" value="DUF3617"/>
</dbReference>
<protein>
    <submittedName>
        <fullName evidence="1">DUF3617 domain-containing protein</fullName>
    </submittedName>
</protein>
<proteinExistence type="predicted"/>
<gene>
    <name evidence="1" type="ORF">CEP68_12600</name>
</gene>
<dbReference type="EMBL" id="CP022048">
    <property type="protein sequence ID" value="ASE40274.1"/>
    <property type="molecule type" value="Genomic_DNA"/>
</dbReference>